<reference evidence="1" key="1">
    <citation type="submission" date="2018-02" db="EMBL/GenBank/DDBJ databases">
        <title>Rhizophora mucronata_Transcriptome.</title>
        <authorList>
            <person name="Meera S.P."/>
            <person name="Sreeshan A."/>
            <person name="Augustine A."/>
        </authorList>
    </citation>
    <scope>NUCLEOTIDE SEQUENCE</scope>
    <source>
        <tissue evidence="1">Leaf</tissue>
    </source>
</reference>
<evidence type="ECO:0000313" key="1">
    <source>
        <dbReference type="EMBL" id="MBW82675.1"/>
    </source>
</evidence>
<accession>A0A2P2IN78</accession>
<organism evidence="1">
    <name type="scientific">Rhizophora mucronata</name>
    <name type="common">Asiatic mangrove</name>
    <dbReference type="NCBI Taxonomy" id="61149"/>
    <lineage>
        <taxon>Eukaryota</taxon>
        <taxon>Viridiplantae</taxon>
        <taxon>Streptophyta</taxon>
        <taxon>Embryophyta</taxon>
        <taxon>Tracheophyta</taxon>
        <taxon>Spermatophyta</taxon>
        <taxon>Magnoliopsida</taxon>
        <taxon>eudicotyledons</taxon>
        <taxon>Gunneridae</taxon>
        <taxon>Pentapetalae</taxon>
        <taxon>rosids</taxon>
        <taxon>fabids</taxon>
        <taxon>Malpighiales</taxon>
        <taxon>Rhizophoraceae</taxon>
        <taxon>Rhizophora</taxon>
    </lineage>
</organism>
<dbReference type="AlphaFoldDB" id="A0A2P2IN78"/>
<proteinExistence type="predicted"/>
<name>A0A2P2IN78_RHIMU</name>
<dbReference type="EMBL" id="GGEC01002192">
    <property type="protein sequence ID" value="MBW82675.1"/>
    <property type="molecule type" value="Transcribed_RNA"/>
</dbReference>
<protein>
    <submittedName>
        <fullName evidence="1">Uncharacterized protein</fullName>
    </submittedName>
</protein>
<sequence>MVSLSLFCHSYLYHPCTCRYPSTSLTTCQFKSH</sequence>